<protein>
    <recommendedName>
        <fullName evidence="14">Hexose transporter 1</fullName>
    </recommendedName>
</protein>
<dbReference type="AlphaFoldDB" id="A0A812NQM3"/>
<evidence type="ECO:0000256" key="2">
    <source>
        <dbReference type="ARBA" id="ARBA00010992"/>
    </source>
</evidence>
<proteinExistence type="inferred from homology"/>
<accession>A0A812NQM3</accession>
<feature type="transmembrane region" description="Helical" evidence="16">
    <location>
        <begin position="397"/>
        <end position="417"/>
    </location>
</feature>
<feature type="transmembrane region" description="Helical" evidence="16">
    <location>
        <begin position="182"/>
        <end position="204"/>
    </location>
</feature>
<dbReference type="Proteomes" id="UP000604046">
    <property type="component" value="Unassembled WGS sequence"/>
</dbReference>
<dbReference type="PROSITE" id="PS00216">
    <property type="entry name" value="SUGAR_TRANSPORT_1"/>
    <property type="match status" value="1"/>
</dbReference>
<feature type="transmembrane region" description="Helical" evidence="16">
    <location>
        <begin position="357"/>
        <end position="385"/>
    </location>
</feature>
<evidence type="ECO:0000256" key="12">
    <source>
        <dbReference type="ARBA" id="ARBA00044668"/>
    </source>
</evidence>
<evidence type="ECO:0000256" key="6">
    <source>
        <dbReference type="ARBA" id="ARBA00022989"/>
    </source>
</evidence>
<evidence type="ECO:0000256" key="16">
    <source>
        <dbReference type="SAM" id="Phobius"/>
    </source>
</evidence>
<comment type="similarity">
    <text evidence="2 15">Belongs to the major facilitator superfamily. Sugar transporter (TC 2.A.1.1) family.</text>
</comment>
<dbReference type="InterPro" id="IPR005829">
    <property type="entry name" value="Sugar_transporter_CS"/>
</dbReference>
<comment type="caution">
    <text evidence="18">The sequence shown here is derived from an EMBL/GenBank/DDBJ whole genome shotgun (WGS) entry which is preliminary data.</text>
</comment>
<dbReference type="PRINTS" id="PR00171">
    <property type="entry name" value="SUGRTRNSPORT"/>
</dbReference>
<evidence type="ECO:0000256" key="4">
    <source>
        <dbReference type="ARBA" id="ARBA00022448"/>
    </source>
</evidence>
<dbReference type="SUPFAM" id="SSF103473">
    <property type="entry name" value="MFS general substrate transporter"/>
    <property type="match status" value="1"/>
</dbReference>
<feature type="transmembrane region" description="Helical" evidence="16">
    <location>
        <begin position="264"/>
        <end position="286"/>
    </location>
</feature>
<name>A0A812NQM3_9DINO</name>
<evidence type="ECO:0000256" key="1">
    <source>
        <dbReference type="ARBA" id="ARBA00004141"/>
    </source>
</evidence>
<dbReference type="EMBL" id="CAJNDS010002109">
    <property type="protein sequence ID" value="CAE7332104.1"/>
    <property type="molecule type" value="Genomic_DNA"/>
</dbReference>
<comment type="catalytic activity">
    <reaction evidence="8">
        <text>D-galactose(in) = D-galactose(out)</text>
        <dbReference type="Rhea" id="RHEA:34915"/>
        <dbReference type="ChEBI" id="CHEBI:4139"/>
    </reaction>
    <physiologicalReaction direction="right-to-left" evidence="8">
        <dbReference type="Rhea" id="RHEA:34917"/>
    </physiologicalReaction>
</comment>
<organism evidence="18 19">
    <name type="scientific">Symbiodinium natans</name>
    <dbReference type="NCBI Taxonomy" id="878477"/>
    <lineage>
        <taxon>Eukaryota</taxon>
        <taxon>Sar</taxon>
        <taxon>Alveolata</taxon>
        <taxon>Dinophyceae</taxon>
        <taxon>Suessiales</taxon>
        <taxon>Symbiodiniaceae</taxon>
        <taxon>Symbiodinium</taxon>
    </lineage>
</organism>
<comment type="catalytic activity">
    <reaction evidence="10">
        <text>D-xylose(out) = D-xylose(in)</text>
        <dbReference type="Rhea" id="RHEA:78427"/>
        <dbReference type="ChEBI" id="CHEBI:53455"/>
    </reaction>
    <physiologicalReaction direction="left-to-right" evidence="10">
        <dbReference type="Rhea" id="RHEA:78428"/>
    </physiologicalReaction>
</comment>
<evidence type="ECO:0000256" key="11">
    <source>
        <dbReference type="ARBA" id="ARBA00044662"/>
    </source>
</evidence>
<feature type="transmembrane region" description="Helical" evidence="16">
    <location>
        <begin position="157"/>
        <end position="176"/>
    </location>
</feature>
<comment type="catalytic activity">
    <reaction evidence="11">
        <text>D-mannose(out) = D-mannose(in)</text>
        <dbReference type="Rhea" id="RHEA:78391"/>
        <dbReference type="ChEBI" id="CHEBI:4208"/>
    </reaction>
    <physiologicalReaction direction="left-to-right" evidence="11">
        <dbReference type="Rhea" id="RHEA:78392"/>
    </physiologicalReaction>
</comment>
<comment type="catalytic activity">
    <reaction evidence="13">
        <text>D-fructose(out) = D-fructose(in)</text>
        <dbReference type="Rhea" id="RHEA:60372"/>
        <dbReference type="ChEBI" id="CHEBI:37721"/>
    </reaction>
    <physiologicalReaction direction="left-to-right" evidence="13">
        <dbReference type="Rhea" id="RHEA:60373"/>
    </physiologicalReaction>
</comment>
<feature type="transmembrane region" description="Helical" evidence="16">
    <location>
        <begin position="331"/>
        <end position="351"/>
    </location>
</feature>
<evidence type="ECO:0000256" key="10">
    <source>
        <dbReference type="ARBA" id="ARBA00044656"/>
    </source>
</evidence>
<evidence type="ECO:0000313" key="19">
    <source>
        <dbReference type="Proteomes" id="UP000604046"/>
    </source>
</evidence>
<dbReference type="Gene3D" id="1.20.1250.20">
    <property type="entry name" value="MFS general substrate transporter like domains"/>
    <property type="match status" value="1"/>
</dbReference>
<keyword evidence="7 16" id="KW-0472">Membrane</keyword>
<dbReference type="PROSITE" id="PS50850">
    <property type="entry name" value="MFS"/>
    <property type="match status" value="1"/>
</dbReference>
<evidence type="ECO:0000256" key="3">
    <source>
        <dbReference type="ARBA" id="ARBA00011738"/>
    </source>
</evidence>
<dbReference type="Pfam" id="PF00083">
    <property type="entry name" value="Sugar_tr"/>
    <property type="match status" value="1"/>
</dbReference>
<gene>
    <name evidence="18" type="primary">xylT</name>
    <name evidence="18" type="ORF">SNAT2548_LOCUS17372</name>
</gene>
<keyword evidence="4 15" id="KW-0813">Transport</keyword>
<feature type="transmembrane region" description="Helical" evidence="16">
    <location>
        <begin position="70"/>
        <end position="91"/>
    </location>
</feature>
<feature type="transmembrane region" description="Helical" evidence="16">
    <location>
        <begin position="292"/>
        <end position="319"/>
    </location>
</feature>
<comment type="catalytic activity">
    <reaction evidence="12">
        <text>D-glucosamine(out) = D-glucosamine(in)</text>
        <dbReference type="Rhea" id="RHEA:78423"/>
        <dbReference type="ChEBI" id="CHEBI:58723"/>
    </reaction>
    <physiologicalReaction direction="left-to-right" evidence="12">
        <dbReference type="Rhea" id="RHEA:78424"/>
    </physiologicalReaction>
</comment>
<feature type="transmembrane region" description="Helical" evidence="16">
    <location>
        <begin position="20"/>
        <end position="39"/>
    </location>
</feature>
<feature type="domain" description="Major facilitator superfamily (MFS) profile" evidence="17">
    <location>
        <begin position="23"/>
        <end position="451"/>
    </location>
</feature>
<evidence type="ECO:0000256" key="13">
    <source>
        <dbReference type="ARBA" id="ARBA00044710"/>
    </source>
</evidence>
<comment type="subcellular location">
    <subcellularLocation>
        <location evidence="1">Membrane</location>
        <topology evidence="1">Multi-pass membrane protein</topology>
    </subcellularLocation>
</comment>
<evidence type="ECO:0000256" key="8">
    <source>
        <dbReference type="ARBA" id="ARBA00044637"/>
    </source>
</evidence>
<feature type="transmembrane region" description="Helical" evidence="16">
    <location>
        <begin position="429"/>
        <end position="447"/>
    </location>
</feature>
<dbReference type="GO" id="GO:0016020">
    <property type="term" value="C:membrane"/>
    <property type="evidence" value="ECO:0007669"/>
    <property type="project" value="UniProtKB-SubCell"/>
</dbReference>
<dbReference type="OrthoDB" id="6612291at2759"/>
<comment type="subunit">
    <text evidence="3">Homodimer.</text>
</comment>
<evidence type="ECO:0000256" key="15">
    <source>
        <dbReference type="RuleBase" id="RU003346"/>
    </source>
</evidence>
<dbReference type="PANTHER" id="PTHR48020:SF12">
    <property type="entry name" value="PROTON MYO-INOSITOL COTRANSPORTER"/>
    <property type="match status" value="1"/>
</dbReference>
<feature type="transmembrane region" description="Helical" evidence="16">
    <location>
        <begin position="128"/>
        <end position="145"/>
    </location>
</feature>
<dbReference type="PANTHER" id="PTHR48020">
    <property type="entry name" value="PROTON MYO-INOSITOL COTRANSPORTER"/>
    <property type="match status" value="1"/>
</dbReference>
<dbReference type="InterPro" id="IPR005828">
    <property type="entry name" value="MFS_sugar_transport-like"/>
</dbReference>
<comment type="catalytic activity">
    <reaction evidence="9">
        <text>D-glucose(out) = D-glucose(in)</text>
        <dbReference type="Rhea" id="RHEA:60376"/>
        <dbReference type="ChEBI" id="CHEBI:4167"/>
    </reaction>
    <physiologicalReaction direction="left-to-right" evidence="9">
        <dbReference type="Rhea" id="RHEA:60377"/>
    </physiologicalReaction>
</comment>
<dbReference type="GO" id="GO:0022857">
    <property type="term" value="F:transmembrane transporter activity"/>
    <property type="evidence" value="ECO:0007669"/>
    <property type="project" value="InterPro"/>
</dbReference>
<sequence length="485" mass="51362">MWERKAVEPAPTTSYSSRRMVALILVTGLSLFNFGYNSANIGGVLLYLDSSQTACSQKAICLSSPLMKGVLVSSCLVGAVLGALFAGTLAAQQGPRTTLLMNNVFFIVGSISSALAPGILSLILSRCILGLGVGSASAITHVYIGEVVPAERRGEHGALLVVLGTGGILVANLVSWCMAEHWRWVFAFGAVPAMLQLLWGSVIMPESPHWKARLQPGRCLCRKCQDADSPECIANSEAPCFMESSGAWFNLLKSVRTGRAVPPLIIGGGLHVLAQATGINVVIYYGPKMLTLVGFASSTAVFVSTTISLFQMGSTILLARLVDRLGRKPMSFIGLSCMLVSLCGIAFSYLLPPSHRAASWLALISCFAFRVAFSVSLGPLPYIIAAEVFPEDIRAPGVSLCLAVKWVANFVVSLTWLPLAEAVSLAGTFALYGLMCALAICFLATYVPETSGKTLGQASRIAMTKMEDGASFGAHGARQVYRSCG</sequence>
<dbReference type="InterPro" id="IPR050814">
    <property type="entry name" value="Myo-inositol_Transporter"/>
</dbReference>
<evidence type="ECO:0000256" key="9">
    <source>
        <dbReference type="ARBA" id="ARBA00044648"/>
    </source>
</evidence>
<dbReference type="InterPro" id="IPR020846">
    <property type="entry name" value="MFS_dom"/>
</dbReference>
<evidence type="ECO:0000259" key="17">
    <source>
        <dbReference type="PROSITE" id="PS50850"/>
    </source>
</evidence>
<keyword evidence="6 16" id="KW-1133">Transmembrane helix</keyword>
<evidence type="ECO:0000313" key="18">
    <source>
        <dbReference type="EMBL" id="CAE7332104.1"/>
    </source>
</evidence>
<reference evidence="18" key="1">
    <citation type="submission" date="2021-02" db="EMBL/GenBank/DDBJ databases">
        <authorList>
            <person name="Dougan E. K."/>
            <person name="Rhodes N."/>
            <person name="Thang M."/>
            <person name="Chan C."/>
        </authorList>
    </citation>
    <scope>NUCLEOTIDE SEQUENCE</scope>
</reference>
<dbReference type="NCBIfam" id="TIGR00879">
    <property type="entry name" value="SP"/>
    <property type="match status" value="1"/>
</dbReference>
<evidence type="ECO:0000256" key="14">
    <source>
        <dbReference type="ARBA" id="ARBA00044780"/>
    </source>
</evidence>
<evidence type="ECO:0000256" key="7">
    <source>
        <dbReference type="ARBA" id="ARBA00023136"/>
    </source>
</evidence>
<dbReference type="InterPro" id="IPR036259">
    <property type="entry name" value="MFS_trans_sf"/>
</dbReference>
<feature type="transmembrane region" description="Helical" evidence="16">
    <location>
        <begin position="103"/>
        <end position="122"/>
    </location>
</feature>
<dbReference type="InterPro" id="IPR003663">
    <property type="entry name" value="Sugar/inositol_transpt"/>
</dbReference>
<dbReference type="PROSITE" id="PS00217">
    <property type="entry name" value="SUGAR_TRANSPORT_2"/>
    <property type="match status" value="1"/>
</dbReference>
<keyword evidence="5 16" id="KW-0812">Transmembrane</keyword>
<keyword evidence="19" id="KW-1185">Reference proteome</keyword>
<evidence type="ECO:0000256" key="5">
    <source>
        <dbReference type="ARBA" id="ARBA00022692"/>
    </source>
</evidence>